<reference evidence="1" key="1">
    <citation type="journal article" date="2021" name="Proc. Natl. Acad. Sci. U.S.A.">
        <title>A Catalog of Tens of Thousands of Viruses from Human Metagenomes Reveals Hidden Associations with Chronic Diseases.</title>
        <authorList>
            <person name="Tisza M.J."/>
            <person name="Buck C.B."/>
        </authorList>
    </citation>
    <scope>NUCLEOTIDE SEQUENCE</scope>
    <source>
        <strain evidence="1">CtZF426</strain>
    </source>
</reference>
<name>A0A8S5RSG2_9CAUD</name>
<dbReference type="EMBL" id="BK057799">
    <property type="protein sequence ID" value="DAE92390.1"/>
    <property type="molecule type" value="Genomic_DNA"/>
</dbReference>
<protein>
    <submittedName>
        <fullName evidence="1">Uncharacterized protein</fullName>
    </submittedName>
</protein>
<proteinExistence type="predicted"/>
<accession>A0A8S5RSG2</accession>
<sequence length="46" mass="4549">MDAACGGGSCGWPVVCGGGDGGVQGVPGFRRRLTGGRLLILLVGLY</sequence>
<evidence type="ECO:0000313" key="1">
    <source>
        <dbReference type="EMBL" id="DAE92390.1"/>
    </source>
</evidence>
<organism evidence="1">
    <name type="scientific">Siphoviridae sp. ctZF426</name>
    <dbReference type="NCBI Taxonomy" id="2827580"/>
    <lineage>
        <taxon>Viruses</taxon>
        <taxon>Duplodnaviria</taxon>
        <taxon>Heunggongvirae</taxon>
        <taxon>Uroviricota</taxon>
        <taxon>Caudoviricetes</taxon>
    </lineage>
</organism>